<reference evidence="14" key="3">
    <citation type="submission" date="2025-09" db="UniProtKB">
        <authorList>
            <consortium name="Ensembl"/>
        </authorList>
    </citation>
    <scope>IDENTIFICATION</scope>
</reference>
<evidence type="ECO:0000256" key="4">
    <source>
        <dbReference type="ARBA" id="ARBA00022833"/>
    </source>
</evidence>
<dbReference type="InterPro" id="IPR013087">
    <property type="entry name" value="Znf_C2H2_type"/>
</dbReference>
<feature type="domain" description="C2H2-type" evidence="11">
    <location>
        <begin position="488"/>
        <end position="515"/>
    </location>
</feature>
<dbReference type="InterPro" id="IPR009057">
    <property type="entry name" value="Homeodomain-like_sf"/>
</dbReference>
<dbReference type="PROSITE" id="PS00028">
    <property type="entry name" value="ZINC_FINGER_C2H2_1"/>
    <property type="match status" value="2"/>
</dbReference>
<evidence type="ECO:0000256" key="8">
    <source>
        <dbReference type="ARBA" id="ARBA00023242"/>
    </source>
</evidence>
<keyword evidence="5" id="KW-0805">Transcription regulation</keyword>
<evidence type="ECO:0000259" key="12">
    <source>
        <dbReference type="PROSITE" id="PS51156"/>
    </source>
</evidence>
<dbReference type="Pfam" id="PF01448">
    <property type="entry name" value="ELM2"/>
    <property type="match status" value="1"/>
</dbReference>
<feature type="compositionally biased region" description="Basic residues" evidence="10">
    <location>
        <begin position="1001"/>
        <end position="1010"/>
    </location>
</feature>
<dbReference type="AlphaFoldDB" id="A0AAY5KGQ3"/>
<dbReference type="InterPro" id="IPR000949">
    <property type="entry name" value="ELM2_dom"/>
</dbReference>
<dbReference type="GO" id="GO:0008270">
    <property type="term" value="F:zinc ion binding"/>
    <property type="evidence" value="ECO:0007669"/>
    <property type="project" value="UniProtKB-KW"/>
</dbReference>
<keyword evidence="3 9" id="KW-0863">Zinc-finger</keyword>
<feature type="domain" description="C2H2-type" evidence="11">
    <location>
        <begin position="988"/>
        <end position="1015"/>
    </location>
</feature>
<proteinExistence type="predicted"/>
<name>A0AAY5KGQ3_ESOLU</name>
<evidence type="ECO:0000259" key="11">
    <source>
        <dbReference type="PROSITE" id="PS50157"/>
    </source>
</evidence>
<dbReference type="GO" id="GO:0006357">
    <property type="term" value="P:regulation of transcription by RNA polymerase II"/>
    <property type="evidence" value="ECO:0007669"/>
    <property type="project" value="TreeGrafter"/>
</dbReference>
<dbReference type="PROSITE" id="PS51156">
    <property type="entry name" value="ELM2"/>
    <property type="match status" value="1"/>
</dbReference>
<evidence type="ECO:0000256" key="5">
    <source>
        <dbReference type="ARBA" id="ARBA00023015"/>
    </source>
</evidence>
<reference evidence="14 15" key="1">
    <citation type="submission" date="2020-02" db="EMBL/GenBank/DDBJ databases">
        <title>Esox lucius (northern pike) genome, fEsoLuc1, primary haplotype.</title>
        <authorList>
            <person name="Myers G."/>
            <person name="Karagic N."/>
            <person name="Meyer A."/>
            <person name="Pippel M."/>
            <person name="Reichard M."/>
            <person name="Winkler S."/>
            <person name="Tracey A."/>
            <person name="Sims Y."/>
            <person name="Howe K."/>
            <person name="Rhie A."/>
            <person name="Formenti G."/>
            <person name="Durbin R."/>
            <person name="Fedrigo O."/>
            <person name="Jarvis E.D."/>
        </authorList>
    </citation>
    <scope>NUCLEOTIDE SEQUENCE [LARGE SCALE GENOMIC DNA]</scope>
</reference>
<evidence type="ECO:0000256" key="2">
    <source>
        <dbReference type="ARBA" id="ARBA00022723"/>
    </source>
</evidence>
<dbReference type="GeneTree" id="ENSGT00940000160303"/>
<keyword evidence="6" id="KW-0238">DNA-binding</keyword>
<evidence type="ECO:0000259" key="13">
    <source>
        <dbReference type="PROSITE" id="PS51293"/>
    </source>
</evidence>
<dbReference type="PANTHER" id="PTHR16089">
    <property type="entry name" value="REST COREPRESSOR COREST PROTEIN-RELATED"/>
    <property type="match status" value="1"/>
</dbReference>
<feature type="region of interest" description="Disordered" evidence="10">
    <location>
        <begin position="508"/>
        <end position="531"/>
    </location>
</feature>
<protein>
    <recommendedName>
        <fullName evidence="16">Transcriptional regulating factor 1</fullName>
    </recommendedName>
</protein>
<feature type="region of interest" description="Disordered" evidence="10">
    <location>
        <begin position="928"/>
        <end position="978"/>
    </location>
</feature>
<keyword evidence="15" id="KW-1185">Reference proteome</keyword>
<feature type="compositionally biased region" description="Basic and acidic residues" evidence="10">
    <location>
        <begin position="1011"/>
        <end position="1023"/>
    </location>
</feature>
<organism evidence="14 15">
    <name type="scientific">Esox lucius</name>
    <name type="common">Northern pike</name>
    <dbReference type="NCBI Taxonomy" id="8010"/>
    <lineage>
        <taxon>Eukaryota</taxon>
        <taxon>Metazoa</taxon>
        <taxon>Chordata</taxon>
        <taxon>Craniata</taxon>
        <taxon>Vertebrata</taxon>
        <taxon>Euteleostomi</taxon>
        <taxon>Actinopterygii</taxon>
        <taxon>Neopterygii</taxon>
        <taxon>Teleostei</taxon>
        <taxon>Protacanthopterygii</taxon>
        <taxon>Esociformes</taxon>
        <taxon>Esocidae</taxon>
        <taxon>Esox</taxon>
    </lineage>
</organism>
<dbReference type="PANTHER" id="PTHR16089:SF19">
    <property type="entry name" value="TRANSCRIPTIONAL-REGULATING FACTOR 1"/>
    <property type="match status" value="1"/>
</dbReference>
<accession>A0AAY5KGQ3</accession>
<dbReference type="SMART" id="SM00717">
    <property type="entry name" value="SANT"/>
    <property type="match status" value="1"/>
</dbReference>
<evidence type="ECO:0000313" key="14">
    <source>
        <dbReference type="Ensembl" id="ENSELUP00000088209.1"/>
    </source>
</evidence>
<dbReference type="GO" id="GO:0005667">
    <property type="term" value="C:transcription regulator complex"/>
    <property type="evidence" value="ECO:0007669"/>
    <property type="project" value="TreeGrafter"/>
</dbReference>
<dbReference type="FunFam" id="1.10.10.60:FF:000012">
    <property type="entry name" value="Metastasis-associated 1 family, member 3"/>
    <property type="match status" value="1"/>
</dbReference>
<keyword evidence="4" id="KW-0862">Zinc</keyword>
<feature type="region of interest" description="Disordered" evidence="10">
    <location>
        <begin position="239"/>
        <end position="403"/>
    </location>
</feature>
<dbReference type="InterPro" id="IPR001005">
    <property type="entry name" value="SANT/Myb"/>
</dbReference>
<evidence type="ECO:0000313" key="15">
    <source>
        <dbReference type="Proteomes" id="UP000265140"/>
    </source>
</evidence>
<keyword evidence="7" id="KW-0804">Transcription</keyword>
<feature type="region of interest" description="Disordered" evidence="10">
    <location>
        <begin position="155"/>
        <end position="217"/>
    </location>
</feature>
<dbReference type="SMART" id="SM01189">
    <property type="entry name" value="ELM2"/>
    <property type="match status" value="1"/>
</dbReference>
<evidence type="ECO:0000256" key="10">
    <source>
        <dbReference type="SAM" id="MobiDB-lite"/>
    </source>
</evidence>
<feature type="domain" description="ELM2" evidence="12">
    <location>
        <begin position="643"/>
        <end position="734"/>
    </location>
</feature>
<feature type="compositionally biased region" description="Low complexity" evidence="10">
    <location>
        <begin position="273"/>
        <end position="283"/>
    </location>
</feature>
<feature type="compositionally biased region" description="Polar residues" evidence="10">
    <location>
        <begin position="241"/>
        <end position="272"/>
    </location>
</feature>
<dbReference type="PROSITE" id="PS50157">
    <property type="entry name" value="ZINC_FINGER_C2H2_2"/>
    <property type="match status" value="2"/>
</dbReference>
<dbReference type="GO" id="GO:0003714">
    <property type="term" value="F:transcription corepressor activity"/>
    <property type="evidence" value="ECO:0007669"/>
    <property type="project" value="TreeGrafter"/>
</dbReference>
<dbReference type="Gene3D" id="1.10.10.60">
    <property type="entry name" value="Homeodomain-like"/>
    <property type="match status" value="1"/>
</dbReference>
<feature type="region of interest" description="Disordered" evidence="10">
    <location>
        <begin position="830"/>
        <end position="906"/>
    </location>
</feature>
<gene>
    <name evidence="14" type="primary">YLPM1</name>
</gene>
<dbReference type="SMART" id="SM00355">
    <property type="entry name" value="ZnF_C2H2"/>
    <property type="match status" value="2"/>
</dbReference>
<feature type="domain" description="SANT" evidence="13">
    <location>
        <begin position="750"/>
        <end position="801"/>
    </location>
</feature>
<feature type="compositionally biased region" description="Polar residues" evidence="10">
    <location>
        <begin position="391"/>
        <end position="403"/>
    </location>
</feature>
<feature type="region of interest" description="Disordered" evidence="10">
    <location>
        <begin position="1001"/>
        <end position="1023"/>
    </location>
</feature>
<feature type="region of interest" description="Disordered" evidence="10">
    <location>
        <begin position="83"/>
        <end position="106"/>
    </location>
</feature>
<sequence length="1023" mass="113927">MDPEEIHMSRFYSPISPLPSPMSHQPCAHQPAPLFFPKRLPPLSQSQLLAQPQDLVETDLTPRGVPSDVDTCQLLSPLYHPSQPYYTQDYSQDQTDQQAESRPDESVRGYAFSFQQNHSRAYEPNLNHQPDQCENHHVDHPANVDQRQLQIHMDLDNTPGSYQDNPMDHQNPASYQDDQMSHQAMYSNQESRLMEQQSQDIQSQLADSGDHQSVQSQLQNHQLRLHILAQLQRQELAYSTADPTPQEQSQTQSHTHMSYTPTQHQEPSQYMHAQSPASQQPSQCLYTQPPQSPLTPLEPTSPWYLSPQSYPNSNPSYSLYPNSAHPHPNSNPHPQTKYSPQPNPTPSYSPQTNHSPYSYPHPSPQSNASPHSNHPSSSPSSAGPYSNPNAHIQSSHNYGLSCQPNAYPNHSPYYNPSPSPLSNSPPVLPCGGWAAGRGVSPESKGPHLNPNYMRHLNHKGPLCSPPAQQMQVTLTEQLENDETSNCRLLCSVCHRVFRSLPALNGHLRSHGGLRGQTSRTPTPRMREGAGPLSPVAIVMPVSVPIRHPAPGAEECPEAEQDVRRGWKKKRHQHQPSPLVVPCQASRGCTGVFRSLLRSTGVSGAYTPAPMLCPDRAGTGLFCSLMRGNGDMVTPEKQLVRIKPRINIGVGFQAEVPPLHDRRHAHSDRHNAVMLWTPWDDLENPSTQHRVDCLLKMSCSSVCPGGGTNSEYALHSLSKSKGDFLVTLEKMLLQPGLIRQTTSSVTPYHYAGSDIWSPLEKRLVNKAFRMYKKDFHSIHAMVGTKSVSQCVEYYYTWKRRLRLNVRTPVGLSTSLPEGKIRTPVRWPSYLPEGNVRTPVKMPSTLPEDNGGIMDREGLEVNSTLTNKRLSITRSPEHSEPTANSNSSLIRGGNKDEQPSLNGQTDLHTISDQNDCQQIASSSFCPVLQAGPGSRGCSPVQREPDRPHRTHSSGPVCLRASPSSASSSPTPNNSLRPPCFKPHPQPTTLYPCRECTKVFSKVKSRNAHMKTHRQQDGHRHLEQLD</sequence>
<feature type="compositionally biased region" description="Low complexity" evidence="10">
    <location>
        <begin position="354"/>
        <end position="390"/>
    </location>
</feature>
<reference evidence="14" key="2">
    <citation type="submission" date="2025-08" db="UniProtKB">
        <authorList>
            <consortium name="Ensembl"/>
        </authorList>
    </citation>
    <scope>IDENTIFICATION</scope>
</reference>
<keyword evidence="2" id="KW-0479">Metal-binding</keyword>
<feature type="compositionally biased region" description="Low complexity" evidence="10">
    <location>
        <begin position="83"/>
        <end position="98"/>
    </location>
</feature>
<dbReference type="GO" id="GO:0003677">
    <property type="term" value="F:DNA binding"/>
    <property type="evidence" value="ECO:0007669"/>
    <property type="project" value="UniProtKB-KW"/>
</dbReference>
<evidence type="ECO:0000256" key="1">
    <source>
        <dbReference type="ARBA" id="ARBA00004123"/>
    </source>
</evidence>
<comment type="subcellular location">
    <subcellularLocation>
        <location evidence="1">Nucleus</location>
    </subcellularLocation>
</comment>
<dbReference type="GO" id="GO:0000118">
    <property type="term" value="C:histone deacetylase complex"/>
    <property type="evidence" value="ECO:0007669"/>
    <property type="project" value="TreeGrafter"/>
</dbReference>
<feature type="compositionally biased region" description="Low complexity" evidence="10">
    <location>
        <begin position="958"/>
        <end position="972"/>
    </location>
</feature>
<evidence type="ECO:0008006" key="16">
    <source>
        <dbReference type="Google" id="ProtNLM"/>
    </source>
</evidence>
<evidence type="ECO:0000256" key="6">
    <source>
        <dbReference type="ARBA" id="ARBA00023125"/>
    </source>
</evidence>
<feature type="compositionally biased region" description="Low complexity" evidence="10">
    <location>
        <begin position="304"/>
        <end position="334"/>
    </location>
</feature>
<dbReference type="Pfam" id="PF00249">
    <property type="entry name" value="Myb_DNA-binding"/>
    <property type="match status" value="1"/>
</dbReference>
<dbReference type="SUPFAM" id="SSF46689">
    <property type="entry name" value="Homeodomain-like"/>
    <property type="match status" value="1"/>
</dbReference>
<feature type="compositionally biased region" description="Polar residues" evidence="10">
    <location>
        <begin position="897"/>
        <end position="906"/>
    </location>
</feature>
<evidence type="ECO:0000256" key="3">
    <source>
        <dbReference type="ARBA" id="ARBA00022771"/>
    </source>
</evidence>
<evidence type="ECO:0000256" key="7">
    <source>
        <dbReference type="ARBA" id="ARBA00023163"/>
    </source>
</evidence>
<feature type="compositionally biased region" description="Polar residues" evidence="10">
    <location>
        <begin position="859"/>
        <end position="872"/>
    </location>
</feature>
<evidence type="ECO:0000256" key="9">
    <source>
        <dbReference type="PROSITE-ProRule" id="PRU00042"/>
    </source>
</evidence>
<dbReference type="Pfam" id="PF13912">
    <property type="entry name" value="zf-C2H2_6"/>
    <property type="match status" value="2"/>
</dbReference>
<dbReference type="Proteomes" id="UP000265140">
    <property type="component" value="Chromosome 15"/>
</dbReference>
<keyword evidence="8" id="KW-0539">Nucleus</keyword>
<dbReference type="InterPro" id="IPR051066">
    <property type="entry name" value="Trans_reg/Corepressor"/>
</dbReference>
<dbReference type="PROSITE" id="PS51293">
    <property type="entry name" value="SANT"/>
    <property type="match status" value="1"/>
</dbReference>
<dbReference type="InterPro" id="IPR017884">
    <property type="entry name" value="SANT_dom"/>
</dbReference>
<dbReference type="Ensembl" id="ENSELUT00000092292.1">
    <property type="protein sequence ID" value="ENSELUP00000088209.1"/>
    <property type="gene ID" value="ENSELUG00000036943.1"/>
</dbReference>
<feature type="compositionally biased region" description="Polar residues" evidence="10">
    <location>
        <begin position="171"/>
        <end position="217"/>
    </location>
</feature>